<reference evidence="6 7" key="1">
    <citation type="submission" date="2014-08" db="EMBL/GenBank/DDBJ databases">
        <title>Genome sequences of NCPPB Pectobacterium isolates.</title>
        <authorList>
            <person name="Glover R.H."/>
            <person name="Sapp M."/>
            <person name="Elphinstone J."/>
        </authorList>
    </citation>
    <scope>NUCLEOTIDE SEQUENCE [LARGE SCALE GENOMIC DNA]</scope>
    <source>
        <strain evidence="6 7">LMG 21372</strain>
    </source>
</reference>
<dbReference type="SUPFAM" id="SSF57716">
    <property type="entry name" value="Glucocorticoid receptor-like (DNA-binding domain)"/>
    <property type="match status" value="1"/>
</dbReference>
<dbReference type="Gene3D" id="1.20.120.910">
    <property type="entry name" value="DksA, coiled-coil domain"/>
    <property type="match status" value="1"/>
</dbReference>
<feature type="domain" description="Zinc finger DksA/TraR C4-type" evidence="5">
    <location>
        <begin position="35"/>
        <end position="64"/>
    </location>
</feature>
<protein>
    <recommendedName>
        <fullName evidence="5">Zinc finger DksA/TraR C4-type domain-containing protein</fullName>
    </recommendedName>
</protein>
<gene>
    <name evidence="6" type="ORF">KU74_21350</name>
</gene>
<accession>A0A0M2EVN5</accession>
<feature type="zinc finger region" description="dksA C4-type" evidence="4">
    <location>
        <begin position="35"/>
        <end position="59"/>
    </location>
</feature>
<dbReference type="GO" id="GO:1900378">
    <property type="term" value="P:positive regulation of secondary metabolite biosynthetic process"/>
    <property type="evidence" value="ECO:0007669"/>
    <property type="project" value="TreeGrafter"/>
</dbReference>
<dbReference type="PANTHER" id="PTHR38777">
    <property type="entry name" value="FELS-2 PROPHAGE PROTEIN"/>
    <property type="match status" value="1"/>
</dbReference>
<comment type="caution">
    <text evidence="6">The sequence shown here is derived from an EMBL/GenBank/DDBJ whole genome shotgun (WGS) entry which is preliminary data.</text>
</comment>
<dbReference type="NCBIfam" id="TIGR02419">
    <property type="entry name" value="C4_traR_proteo"/>
    <property type="match status" value="1"/>
</dbReference>
<proteinExistence type="predicted"/>
<evidence type="ECO:0000256" key="3">
    <source>
        <dbReference type="ARBA" id="ARBA00022833"/>
    </source>
</evidence>
<dbReference type="Pfam" id="PF01258">
    <property type="entry name" value="zf-dskA_traR"/>
    <property type="match status" value="1"/>
</dbReference>
<evidence type="ECO:0000313" key="7">
    <source>
        <dbReference type="Proteomes" id="UP000029435"/>
    </source>
</evidence>
<evidence type="ECO:0000256" key="4">
    <source>
        <dbReference type="PROSITE-ProRule" id="PRU00510"/>
    </source>
</evidence>
<dbReference type="EMBL" id="JQOD01000012">
    <property type="protein sequence ID" value="KGA31354.1"/>
    <property type="molecule type" value="Genomic_DNA"/>
</dbReference>
<dbReference type="PROSITE" id="PS51128">
    <property type="entry name" value="ZF_DKSA_2"/>
    <property type="match status" value="1"/>
</dbReference>
<sequence>MPDAMDMVQQRQQEMLDHQIASARNAQRGVSAFECEDCDQPIPEARRAAIDGVTRCATCQGIHELKGKHYRGGL</sequence>
<name>A0A0M2EVN5_9GAMM</name>
<evidence type="ECO:0000259" key="5">
    <source>
        <dbReference type="Pfam" id="PF01258"/>
    </source>
</evidence>
<dbReference type="PANTHER" id="PTHR38777:SF1">
    <property type="entry name" value="DNAK SUPPRESSOR PROTEIN"/>
    <property type="match status" value="1"/>
</dbReference>
<dbReference type="InterPro" id="IPR012783">
    <property type="entry name" value="Znf_C4_TraR"/>
</dbReference>
<dbReference type="OrthoDB" id="962301at2"/>
<dbReference type="Proteomes" id="UP000029435">
    <property type="component" value="Unassembled WGS sequence"/>
</dbReference>
<keyword evidence="2" id="KW-0863">Zinc-finger</keyword>
<evidence type="ECO:0000256" key="1">
    <source>
        <dbReference type="ARBA" id="ARBA00022723"/>
    </source>
</evidence>
<dbReference type="RefSeq" id="WP_005967851.1">
    <property type="nucleotide sequence ID" value="NZ_CP195137.1"/>
</dbReference>
<keyword evidence="1" id="KW-0479">Metal-binding</keyword>
<dbReference type="GO" id="GO:0008270">
    <property type="term" value="F:zinc ion binding"/>
    <property type="evidence" value="ECO:0007669"/>
    <property type="project" value="UniProtKB-KW"/>
</dbReference>
<keyword evidence="3" id="KW-0862">Zinc</keyword>
<dbReference type="AlphaFoldDB" id="A0A0M2EVN5"/>
<evidence type="ECO:0000256" key="2">
    <source>
        <dbReference type="ARBA" id="ARBA00022771"/>
    </source>
</evidence>
<dbReference type="InterPro" id="IPR000962">
    <property type="entry name" value="Znf_DskA_TraR"/>
</dbReference>
<organism evidence="6 7">
    <name type="scientific">Pectobacterium brasiliense</name>
    <dbReference type="NCBI Taxonomy" id="180957"/>
    <lineage>
        <taxon>Bacteria</taxon>
        <taxon>Pseudomonadati</taxon>
        <taxon>Pseudomonadota</taxon>
        <taxon>Gammaproteobacteria</taxon>
        <taxon>Enterobacterales</taxon>
        <taxon>Pectobacteriaceae</taxon>
        <taxon>Pectobacterium</taxon>
    </lineage>
</organism>
<evidence type="ECO:0000313" key="6">
    <source>
        <dbReference type="EMBL" id="KGA31354.1"/>
    </source>
</evidence>